<dbReference type="GO" id="GO:0005829">
    <property type="term" value="C:cytosol"/>
    <property type="evidence" value="ECO:0007669"/>
    <property type="project" value="TreeGrafter"/>
</dbReference>
<dbReference type="AlphaFoldDB" id="A0A2H5EVT8"/>
<dbReference type="CDD" id="cd00092">
    <property type="entry name" value="HTH_CRP"/>
    <property type="match status" value="1"/>
</dbReference>
<dbReference type="PRINTS" id="PR00034">
    <property type="entry name" value="HTHCRP"/>
</dbReference>
<dbReference type="Pfam" id="PF13545">
    <property type="entry name" value="HTH_Crp_2"/>
    <property type="match status" value="1"/>
</dbReference>
<dbReference type="NCBIfam" id="NF045989">
    <property type="entry name" value="TransRegFnrLRhodb"/>
    <property type="match status" value="1"/>
</dbReference>
<dbReference type="Proteomes" id="UP000234530">
    <property type="component" value="Chromosome"/>
</dbReference>
<dbReference type="CDD" id="cd00038">
    <property type="entry name" value="CAP_ED"/>
    <property type="match status" value="1"/>
</dbReference>
<protein>
    <submittedName>
        <fullName evidence="6">Transcriptional regulator</fullName>
    </submittedName>
</protein>
<dbReference type="OrthoDB" id="667966at2"/>
<sequence>MTALHSLSHRVDCNACPIRHRAVCAKCETDELEQLNRIKFYKTFTAGQVIAIRGEQLDIVASIVAGTASLTRSINDGRVQMIGLLLPSDFIGRPGREAAPYDITAITDVTLCCFHKRPFERLLLEMPHVGERLLEMSLDELDAARDWMLLLGRKTARERIASLLALILKRANLPMDLQGEGCQIDLPITREMMANFLGLTIETVSRQLTGLAKEGIIQIEGKRGIHVPDLSALLAETGDDTDGGVDY</sequence>
<dbReference type="InterPro" id="IPR036388">
    <property type="entry name" value="WH-like_DNA-bd_sf"/>
</dbReference>
<dbReference type="Gene3D" id="1.10.10.10">
    <property type="entry name" value="Winged helix-like DNA-binding domain superfamily/Winged helix DNA-binding domain"/>
    <property type="match status" value="1"/>
</dbReference>
<dbReference type="InterPro" id="IPR050397">
    <property type="entry name" value="Env_Response_Regulators"/>
</dbReference>
<dbReference type="EMBL" id="CP025430">
    <property type="protein sequence ID" value="AUH63390.1"/>
    <property type="molecule type" value="Genomic_DNA"/>
</dbReference>
<evidence type="ECO:0000313" key="7">
    <source>
        <dbReference type="Proteomes" id="UP000234530"/>
    </source>
</evidence>
<evidence type="ECO:0000259" key="4">
    <source>
        <dbReference type="PROSITE" id="PS50042"/>
    </source>
</evidence>
<name>A0A2H5EVT8_9RHOB</name>
<dbReference type="RefSeq" id="WP_101751432.1">
    <property type="nucleotide sequence ID" value="NZ_CP025430.1"/>
</dbReference>
<gene>
    <name evidence="6" type="ORF">CX676_03790</name>
</gene>
<dbReference type="InterPro" id="IPR018335">
    <property type="entry name" value="Tscrpt_reg_HTH_Crp-type_CS"/>
</dbReference>
<dbReference type="KEGG" id="pzh:CX676_03790"/>
<dbReference type="InterPro" id="IPR018490">
    <property type="entry name" value="cNMP-bd_dom_sf"/>
</dbReference>
<evidence type="ECO:0000259" key="5">
    <source>
        <dbReference type="PROSITE" id="PS51063"/>
    </source>
</evidence>
<reference evidence="6 7" key="1">
    <citation type="journal article" date="2013" name="Antonie Van Leeuwenhoek">
        <title>Paracoccus zhejiangensis sp. nov., isolated from activated sludge in wastewater-treatment system.</title>
        <authorList>
            <person name="Wu Z.G."/>
            <person name="Zhang D.F."/>
            <person name="Liu Y.L."/>
            <person name="Wang F."/>
            <person name="Jiang X."/>
            <person name="Li C."/>
            <person name="Li S.P."/>
            <person name="Hong Q."/>
            <person name="Li W.J."/>
        </authorList>
    </citation>
    <scope>NUCLEOTIDE SEQUENCE [LARGE SCALE GENOMIC DNA]</scope>
    <source>
        <strain evidence="6 7">J6</strain>
    </source>
</reference>
<evidence type="ECO:0000256" key="3">
    <source>
        <dbReference type="ARBA" id="ARBA00023163"/>
    </source>
</evidence>
<keyword evidence="3" id="KW-0804">Transcription</keyword>
<keyword evidence="2" id="KW-0238">DNA-binding</keyword>
<accession>A0A2H5EVT8</accession>
<dbReference type="PROSITE" id="PS00042">
    <property type="entry name" value="HTH_CRP_1"/>
    <property type="match status" value="1"/>
</dbReference>
<proteinExistence type="predicted"/>
<evidence type="ECO:0000256" key="1">
    <source>
        <dbReference type="ARBA" id="ARBA00023015"/>
    </source>
</evidence>
<feature type="domain" description="Cyclic nucleotide-binding" evidence="4">
    <location>
        <begin position="23"/>
        <end position="140"/>
    </location>
</feature>
<dbReference type="Gene3D" id="2.60.120.10">
    <property type="entry name" value="Jelly Rolls"/>
    <property type="match status" value="1"/>
</dbReference>
<dbReference type="InterPro" id="IPR000595">
    <property type="entry name" value="cNMP-bd_dom"/>
</dbReference>
<dbReference type="GO" id="GO:0003700">
    <property type="term" value="F:DNA-binding transcription factor activity"/>
    <property type="evidence" value="ECO:0007669"/>
    <property type="project" value="InterPro"/>
</dbReference>
<dbReference type="SUPFAM" id="SSF51206">
    <property type="entry name" value="cAMP-binding domain-like"/>
    <property type="match status" value="1"/>
</dbReference>
<evidence type="ECO:0000313" key="6">
    <source>
        <dbReference type="EMBL" id="AUH63390.1"/>
    </source>
</evidence>
<evidence type="ECO:0000256" key="2">
    <source>
        <dbReference type="ARBA" id="ARBA00023125"/>
    </source>
</evidence>
<dbReference type="GO" id="GO:0003677">
    <property type="term" value="F:DNA binding"/>
    <property type="evidence" value="ECO:0007669"/>
    <property type="project" value="UniProtKB-KW"/>
</dbReference>
<dbReference type="InterPro" id="IPR036390">
    <property type="entry name" value="WH_DNA-bd_sf"/>
</dbReference>
<dbReference type="PROSITE" id="PS50042">
    <property type="entry name" value="CNMP_BINDING_3"/>
    <property type="match status" value="1"/>
</dbReference>
<dbReference type="Pfam" id="PF00027">
    <property type="entry name" value="cNMP_binding"/>
    <property type="match status" value="1"/>
</dbReference>
<dbReference type="PROSITE" id="PS51063">
    <property type="entry name" value="HTH_CRP_2"/>
    <property type="match status" value="1"/>
</dbReference>
<dbReference type="SMART" id="SM00100">
    <property type="entry name" value="cNMP"/>
    <property type="match status" value="1"/>
</dbReference>
<dbReference type="PANTHER" id="PTHR24567:SF75">
    <property type="entry name" value="FUMARATE AND NITRATE REDUCTION REGULATORY PROTEIN"/>
    <property type="match status" value="1"/>
</dbReference>
<dbReference type="InterPro" id="IPR012318">
    <property type="entry name" value="HTH_CRP"/>
</dbReference>
<feature type="domain" description="HTH crp-type" evidence="5">
    <location>
        <begin position="154"/>
        <end position="231"/>
    </location>
</feature>
<dbReference type="SMART" id="SM00419">
    <property type="entry name" value="HTH_CRP"/>
    <property type="match status" value="1"/>
</dbReference>
<dbReference type="PANTHER" id="PTHR24567">
    <property type="entry name" value="CRP FAMILY TRANSCRIPTIONAL REGULATORY PROTEIN"/>
    <property type="match status" value="1"/>
</dbReference>
<dbReference type="SUPFAM" id="SSF46785">
    <property type="entry name" value="Winged helix' DNA-binding domain"/>
    <property type="match status" value="1"/>
</dbReference>
<organism evidence="6 7">
    <name type="scientific">Paracoccus zhejiangensis</name>
    <dbReference type="NCBI Taxonomy" id="1077935"/>
    <lineage>
        <taxon>Bacteria</taxon>
        <taxon>Pseudomonadati</taxon>
        <taxon>Pseudomonadota</taxon>
        <taxon>Alphaproteobacteria</taxon>
        <taxon>Rhodobacterales</taxon>
        <taxon>Paracoccaceae</taxon>
        <taxon>Paracoccus</taxon>
    </lineage>
</organism>
<keyword evidence="1" id="KW-0805">Transcription regulation</keyword>
<keyword evidence="7" id="KW-1185">Reference proteome</keyword>
<dbReference type="InterPro" id="IPR014710">
    <property type="entry name" value="RmlC-like_jellyroll"/>
</dbReference>